<evidence type="ECO:0000313" key="3">
    <source>
        <dbReference type="Proteomes" id="UP000314011"/>
    </source>
</evidence>
<gene>
    <name evidence="2" type="ORF">FHY64_16120</name>
</gene>
<proteinExistence type="predicted"/>
<keyword evidence="1" id="KW-0732">Signal</keyword>
<organism evidence="2 3">
    <name type="scientific">Pelagovum pacificum</name>
    <dbReference type="NCBI Taxonomy" id="2588711"/>
    <lineage>
        <taxon>Bacteria</taxon>
        <taxon>Pseudomonadati</taxon>
        <taxon>Pseudomonadota</taxon>
        <taxon>Alphaproteobacteria</taxon>
        <taxon>Rhodobacterales</taxon>
        <taxon>Paracoccaceae</taxon>
        <taxon>Pelagovum</taxon>
    </lineage>
</organism>
<protein>
    <recommendedName>
        <fullName evidence="4">Lipoprotein</fullName>
    </recommendedName>
</protein>
<name>A0A5C5GC15_9RHOB</name>
<keyword evidence="3" id="KW-1185">Reference proteome</keyword>
<dbReference type="Proteomes" id="UP000314011">
    <property type="component" value="Unassembled WGS sequence"/>
</dbReference>
<dbReference type="AlphaFoldDB" id="A0A5C5GC15"/>
<comment type="caution">
    <text evidence="2">The sequence shown here is derived from an EMBL/GenBank/DDBJ whole genome shotgun (WGS) entry which is preliminary data.</text>
</comment>
<evidence type="ECO:0000256" key="1">
    <source>
        <dbReference type="SAM" id="SignalP"/>
    </source>
</evidence>
<feature type="signal peptide" evidence="1">
    <location>
        <begin position="1"/>
        <end position="20"/>
    </location>
</feature>
<feature type="chain" id="PRO_5022673952" description="Lipoprotein" evidence="1">
    <location>
        <begin position="21"/>
        <end position="61"/>
    </location>
</feature>
<dbReference type="RefSeq" id="WP_140196595.1">
    <property type="nucleotide sequence ID" value="NZ_CP065915.1"/>
</dbReference>
<evidence type="ECO:0008006" key="4">
    <source>
        <dbReference type="Google" id="ProtNLM"/>
    </source>
</evidence>
<evidence type="ECO:0000313" key="2">
    <source>
        <dbReference type="EMBL" id="TNY31534.1"/>
    </source>
</evidence>
<sequence>MTRTLRLLALPIAATLLVSACTSQNVHTMGVSEACTPGTYSPYLSGAGVPVRCGPQLLSPH</sequence>
<reference evidence="2 3" key="1">
    <citation type="submission" date="2019-06" db="EMBL/GenBank/DDBJ databases">
        <title>Genome of new Rhodobacteraceae sp. SM1903.</title>
        <authorList>
            <person name="Ren X."/>
        </authorList>
    </citation>
    <scope>NUCLEOTIDE SEQUENCE [LARGE SCALE GENOMIC DNA]</scope>
    <source>
        <strain evidence="2 3">SM1903</strain>
    </source>
</reference>
<dbReference type="EMBL" id="VFFF01000002">
    <property type="protein sequence ID" value="TNY31534.1"/>
    <property type="molecule type" value="Genomic_DNA"/>
</dbReference>
<dbReference type="PROSITE" id="PS51257">
    <property type="entry name" value="PROKAR_LIPOPROTEIN"/>
    <property type="match status" value="1"/>
</dbReference>
<accession>A0A5C5GC15</accession>